<feature type="transmembrane region" description="Helical" evidence="1">
    <location>
        <begin position="32"/>
        <end position="51"/>
    </location>
</feature>
<sequence length="103" mass="12072">MKRWGLIFPTLYFFFLFIMIFVFNFPREVTRQWMWIQVGGIVFMIALGLYFDGYASLKEVITIGAFTLLWLGLSFTVNIRKEYFTLLGLIIELVLDLALREGG</sequence>
<name>A0A5C0XPJ7_PYRFU</name>
<dbReference type="AlphaFoldDB" id="A0A5C0XPJ7"/>
<feature type="transmembrane region" description="Helical" evidence="1">
    <location>
        <begin position="60"/>
        <end position="77"/>
    </location>
</feature>
<keyword evidence="1" id="KW-1133">Transmembrane helix</keyword>
<dbReference type="EMBL" id="CP023154">
    <property type="protein sequence ID" value="QEK78913.1"/>
    <property type="molecule type" value="Genomic_DNA"/>
</dbReference>
<evidence type="ECO:0000313" key="3">
    <source>
        <dbReference type="Proteomes" id="UP000324354"/>
    </source>
</evidence>
<dbReference type="RefSeq" id="WP_011012415.1">
    <property type="nucleotide sequence ID" value="NC_003413.1"/>
</dbReference>
<accession>A0A5C0XPJ7</accession>
<dbReference type="GeneID" id="41713075"/>
<proteinExistence type="predicted"/>
<keyword evidence="1" id="KW-0812">Transmembrane</keyword>
<gene>
    <name evidence="2" type="ORF">PFDSM3638_06340</name>
</gene>
<protein>
    <submittedName>
        <fullName evidence="2">Uncharacterized protein</fullName>
    </submittedName>
</protein>
<keyword evidence="1" id="KW-0472">Membrane</keyword>
<dbReference type="GeneID" id="13301870"/>
<reference evidence="2 3" key="1">
    <citation type="submission" date="2017-08" db="EMBL/GenBank/DDBJ databases">
        <title>Resequencing and Reannotation of the genome of Pyrococcus furiosus type strain DSM3638.</title>
        <authorList>
            <person name="Reichelt R.M."/>
            <person name="Bunk B."/>
        </authorList>
    </citation>
    <scope>NUCLEOTIDE SEQUENCE [LARGE SCALE GENOMIC DNA]</scope>
    <source>
        <strain evidence="2 3">DSM 3638</strain>
    </source>
</reference>
<dbReference type="OrthoDB" id="100690at2157"/>
<organism evidence="2 3">
    <name type="scientific">Pyrococcus furiosus (strain ATCC 43587 / DSM 3638 / JCM 8422 / Vc1)</name>
    <dbReference type="NCBI Taxonomy" id="186497"/>
    <lineage>
        <taxon>Archaea</taxon>
        <taxon>Methanobacteriati</taxon>
        <taxon>Methanobacteriota</taxon>
        <taxon>Thermococci</taxon>
        <taxon>Thermococcales</taxon>
        <taxon>Thermococcaceae</taxon>
        <taxon>Pyrococcus</taxon>
    </lineage>
</organism>
<dbReference type="Proteomes" id="UP000324354">
    <property type="component" value="Chromosome"/>
</dbReference>
<evidence type="ECO:0000313" key="2">
    <source>
        <dbReference type="EMBL" id="QEK78913.1"/>
    </source>
</evidence>
<feature type="transmembrane region" description="Helical" evidence="1">
    <location>
        <begin position="7"/>
        <end position="26"/>
    </location>
</feature>
<evidence type="ECO:0000256" key="1">
    <source>
        <dbReference type="SAM" id="Phobius"/>
    </source>
</evidence>